<protein>
    <submittedName>
        <fullName evidence="1">Uncharacterized protein</fullName>
    </submittedName>
</protein>
<proteinExistence type="predicted"/>
<sequence length="49" mass="5872">MLKDAVKQLDNLRKKRGEYTGDVAWYGITVRMHIVERRIKRLTREAINE</sequence>
<dbReference type="AlphaFoldDB" id="A0A0F9R4V4"/>
<comment type="caution">
    <text evidence="1">The sequence shown here is derived from an EMBL/GenBank/DDBJ whole genome shotgun (WGS) entry which is preliminary data.</text>
</comment>
<reference evidence="1" key="1">
    <citation type="journal article" date="2015" name="Nature">
        <title>Complex archaea that bridge the gap between prokaryotes and eukaryotes.</title>
        <authorList>
            <person name="Spang A."/>
            <person name="Saw J.H."/>
            <person name="Jorgensen S.L."/>
            <person name="Zaremba-Niedzwiedzka K."/>
            <person name="Martijn J."/>
            <person name="Lind A.E."/>
            <person name="van Eijk R."/>
            <person name="Schleper C."/>
            <person name="Guy L."/>
            <person name="Ettema T.J."/>
        </authorList>
    </citation>
    <scope>NUCLEOTIDE SEQUENCE</scope>
</reference>
<accession>A0A0F9R4V4</accession>
<organism evidence="1">
    <name type="scientific">marine sediment metagenome</name>
    <dbReference type="NCBI Taxonomy" id="412755"/>
    <lineage>
        <taxon>unclassified sequences</taxon>
        <taxon>metagenomes</taxon>
        <taxon>ecological metagenomes</taxon>
    </lineage>
</organism>
<name>A0A0F9R4V4_9ZZZZ</name>
<evidence type="ECO:0000313" key="1">
    <source>
        <dbReference type="EMBL" id="KKN12483.1"/>
    </source>
</evidence>
<dbReference type="EMBL" id="LAZR01004029">
    <property type="protein sequence ID" value="KKN12483.1"/>
    <property type="molecule type" value="Genomic_DNA"/>
</dbReference>
<gene>
    <name evidence="1" type="ORF">LCGC14_1016070</name>
</gene>